<dbReference type="GeneID" id="69518619"/>
<sequence>MITQLLTAPVPTSTLAHVVLRPRPGAGVTCYWCKKLLRACDGVRTVEQVAELLHLPLQVCLKLTRRAYQQGWADLSMRELAPNEPAPLWDCLLEALGPDGEGLLTRAAQMSRCEPRAIPLQEAANFLIGVELLLPENLRDELVPLLDRLRGQYAA</sequence>
<organism evidence="1 2">
    <name type="scientific">Deinococcus radiodurans (strain ATCC 13939 / DSM 20539 / JCM 16871 / CCUG 27074 / LMG 4051 / NBRC 15346 / NCIMB 9279 / VKM B-1422 / R1)</name>
    <dbReference type="NCBI Taxonomy" id="243230"/>
    <lineage>
        <taxon>Bacteria</taxon>
        <taxon>Thermotogati</taxon>
        <taxon>Deinococcota</taxon>
        <taxon>Deinococci</taxon>
        <taxon>Deinococcales</taxon>
        <taxon>Deinococcaceae</taxon>
        <taxon>Deinococcus</taxon>
    </lineage>
</organism>
<reference evidence="1 2" key="1">
    <citation type="journal article" date="1999" name="Science">
        <title>Genome sequence of the radioresistant bacterium Deinococcus radiodurans R1.</title>
        <authorList>
            <person name="White O."/>
            <person name="Eisen J.A."/>
            <person name="Heidelberg J.F."/>
            <person name="Hickey E.K."/>
            <person name="Peterson J.D."/>
            <person name="Dodson R.J."/>
            <person name="Haft D.H."/>
            <person name="Gwinn M.L."/>
            <person name="Nelson W.C."/>
            <person name="Richardson D.L."/>
            <person name="Moffat K.S."/>
            <person name="Qin H."/>
            <person name="Jiang L."/>
            <person name="Pamphile W."/>
            <person name="Crosby M."/>
            <person name="Shen M."/>
            <person name="Vamathevan J.J."/>
            <person name="Lam P."/>
            <person name="McDonald L."/>
            <person name="Utterback T."/>
            <person name="Zalewski C."/>
            <person name="Makarova K.S."/>
            <person name="Aravind L."/>
            <person name="Daly M.J."/>
            <person name="Minton K.W."/>
            <person name="Fleischmann R.D."/>
            <person name="Ketchum K.A."/>
            <person name="Nelson K.E."/>
            <person name="Salzberg S."/>
            <person name="Smith H.O."/>
            <person name="Venter J.C."/>
            <person name="Fraser C.M."/>
        </authorList>
    </citation>
    <scope>NUCLEOTIDE SEQUENCE [LARGE SCALE GENOMIC DNA]</scope>
    <source>
        <strain evidence="2">ATCC 13939 / DSM 20539 / JCM 16871 / LMG 4051 / NBRC 15346 / NCIMB 9279 / R1 / VKM B-1422</strain>
    </source>
</reference>
<dbReference type="EMBL" id="AE000513">
    <property type="protein sequence ID" value="AAF11917.1"/>
    <property type="molecule type" value="Genomic_DNA"/>
</dbReference>
<dbReference type="OrthoDB" id="7783880at2"/>
<accession>Q9RRW6</accession>
<dbReference type="RefSeq" id="WP_010888995.1">
    <property type="nucleotide sequence ID" value="NC_001263.1"/>
</dbReference>
<dbReference type="PaxDb" id="243230-DR_2369"/>
<dbReference type="EnsemblBacteria" id="AAF11917">
    <property type="protein sequence ID" value="AAF11917"/>
    <property type="gene ID" value="DR_2369"/>
</dbReference>
<dbReference type="InParanoid" id="Q9RRW6"/>
<gene>
    <name evidence="1" type="ordered locus">DR_2369</name>
</gene>
<protein>
    <submittedName>
        <fullName evidence="1">Uncharacterized protein</fullName>
    </submittedName>
</protein>
<keyword evidence="2" id="KW-1185">Reference proteome</keyword>
<evidence type="ECO:0000313" key="2">
    <source>
        <dbReference type="Proteomes" id="UP000002524"/>
    </source>
</evidence>
<proteinExistence type="predicted"/>
<dbReference type="KEGG" id="dra:DR_2369"/>
<evidence type="ECO:0000313" key="1">
    <source>
        <dbReference type="EMBL" id="AAF11917.1"/>
    </source>
</evidence>
<name>Q9RRW6_DEIRA</name>
<dbReference type="AlphaFoldDB" id="Q9RRW6"/>
<dbReference type="PATRIC" id="fig|243230.17.peg.2604"/>
<dbReference type="Proteomes" id="UP000002524">
    <property type="component" value="Chromosome 1"/>
</dbReference>
<dbReference type="HOGENOM" id="CLU_1692611_0_0_0"/>
<dbReference type="PIR" id="A75283">
    <property type="entry name" value="A75283"/>
</dbReference>